<evidence type="ECO:0000313" key="3">
    <source>
        <dbReference type="Proteomes" id="UP000663836"/>
    </source>
</evidence>
<proteinExistence type="predicted"/>
<reference evidence="2" key="1">
    <citation type="submission" date="2021-02" db="EMBL/GenBank/DDBJ databases">
        <authorList>
            <person name="Nowell W R."/>
        </authorList>
    </citation>
    <scope>NUCLEOTIDE SEQUENCE</scope>
</reference>
<accession>A0A820IGF0</accession>
<name>A0A820IGF0_9BILA</name>
<keyword evidence="1" id="KW-0812">Transmembrane</keyword>
<evidence type="ECO:0000313" key="2">
    <source>
        <dbReference type="EMBL" id="CAF4309839.1"/>
    </source>
</evidence>
<evidence type="ECO:0000256" key="1">
    <source>
        <dbReference type="SAM" id="Phobius"/>
    </source>
</evidence>
<keyword evidence="1" id="KW-1133">Transmembrane helix</keyword>
<comment type="caution">
    <text evidence="2">The sequence shown here is derived from an EMBL/GenBank/DDBJ whole genome shotgun (WGS) entry which is preliminary data.</text>
</comment>
<dbReference type="EMBL" id="CAJOBD010038253">
    <property type="protein sequence ID" value="CAF4309839.1"/>
    <property type="molecule type" value="Genomic_DNA"/>
</dbReference>
<gene>
    <name evidence="2" type="ORF">JBS370_LOCUS40676</name>
</gene>
<sequence length="65" mass="7464">MYSRFNPISSVLVGTLIDELFIEAWQHETNYSSYFSICAPSMCLYGGLTVGLKIFIWHSLHAYLQ</sequence>
<keyword evidence="1" id="KW-0472">Membrane</keyword>
<dbReference type="AlphaFoldDB" id="A0A820IGF0"/>
<organism evidence="2 3">
    <name type="scientific">Rotaria sordida</name>
    <dbReference type="NCBI Taxonomy" id="392033"/>
    <lineage>
        <taxon>Eukaryota</taxon>
        <taxon>Metazoa</taxon>
        <taxon>Spiralia</taxon>
        <taxon>Gnathifera</taxon>
        <taxon>Rotifera</taxon>
        <taxon>Eurotatoria</taxon>
        <taxon>Bdelloidea</taxon>
        <taxon>Philodinida</taxon>
        <taxon>Philodinidae</taxon>
        <taxon>Rotaria</taxon>
    </lineage>
</organism>
<feature type="transmembrane region" description="Helical" evidence="1">
    <location>
        <begin position="34"/>
        <end position="56"/>
    </location>
</feature>
<feature type="non-terminal residue" evidence="2">
    <location>
        <position position="1"/>
    </location>
</feature>
<protein>
    <submittedName>
        <fullName evidence="2">Uncharacterized protein</fullName>
    </submittedName>
</protein>
<dbReference type="Proteomes" id="UP000663836">
    <property type="component" value="Unassembled WGS sequence"/>
</dbReference>